<dbReference type="GO" id="GO:0008720">
    <property type="term" value="F:D-lactate dehydrogenase (NAD+) activity"/>
    <property type="evidence" value="ECO:0007669"/>
    <property type="project" value="TreeGrafter"/>
</dbReference>
<dbReference type="Pfam" id="PF00389">
    <property type="entry name" value="2-Hacid_dh"/>
    <property type="match status" value="1"/>
</dbReference>
<dbReference type="Gene3D" id="3.40.50.720">
    <property type="entry name" value="NAD(P)-binding Rossmann-like Domain"/>
    <property type="match status" value="2"/>
</dbReference>
<dbReference type="AlphaFoldDB" id="A0A1P8Q0J3"/>
<keyword evidence="8" id="KW-1185">Reference proteome</keyword>
<feature type="domain" description="D-isomer specific 2-hydroxyacid dehydrogenase catalytic" evidence="5">
    <location>
        <begin position="16"/>
        <end position="331"/>
    </location>
</feature>
<organism evidence="7 8">
    <name type="scientific">Companilactobacillus allii</name>
    <dbReference type="NCBI Taxonomy" id="1847728"/>
    <lineage>
        <taxon>Bacteria</taxon>
        <taxon>Bacillati</taxon>
        <taxon>Bacillota</taxon>
        <taxon>Bacilli</taxon>
        <taxon>Lactobacillales</taxon>
        <taxon>Lactobacillaceae</taxon>
        <taxon>Companilactobacillus</taxon>
    </lineage>
</organism>
<evidence type="ECO:0000256" key="4">
    <source>
        <dbReference type="RuleBase" id="RU003719"/>
    </source>
</evidence>
<dbReference type="InterPro" id="IPR058205">
    <property type="entry name" value="D-LDH-like"/>
</dbReference>
<dbReference type="PANTHER" id="PTHR43026">
    <property type="entry name" value="2-HYDROXYACID DEHYDROGENASE HOMOLOG 1-RELATED"/>
    <property type="match status" value="1"/>
</dbReference>
<gene>
    <name evidence="7" type="ORF">BTM29_01935</name>
</gene>
<dbReference type="InterPro" id="IPR029753">
    <property type="entry name" value="D-isomer_DH_CS"/>
</dbReference>
<dbReference type="SUPFAM" id="SSF51735">
    <property type="entry name" value="NAD(P)-binding Rossmann-fold domains"/>
    <property type="match status" value="1"/>
</dbReference>
<reference evidence="8" key="1">
    <citation type="submission" date="2016-12" db="EMBL/GenBank/DDBJ databases">
        <authorList>
            <person name="Jung M.Y."/>
            <person name="Lee S.H."/>
        </authorList>
    </citation>
    <scope>NUCLEOTIDE SEQUENCE [LARGE SCALE GENOMIC DNA]</scope>
    <source>
        <strain evidence="8">WiKim39</strain>
    </source>
</reference>
<dbReference type="Pfam" id="PF02826">
    <property type="entry name" value="2-Hacid_dh_C"/>
    <property type="match status" value="1"/>
</dbReference>
<evidence type="ECO:0000259" key="6">
    <source>
        <dbReference type="Pfam" id="PF02826"/>
    </source>
</evidence>
<dbReference type="RefSeq" id="WP_076613892.1">
    <property type="nucleotide sequence ID" value="NZ_CP019323.1"/>
</dbReference>
<dbReference type="Proteomes" id="UP000187499">
    <property type="component" value="Chromosome"/>
</dbReference>
<evidence type="ECO:0000256" key="1">
    <source>
        <dbReference type="ARBA" id="ARBA00005854"/>
    </source>
</evidence>
<dbReference type="OrthoDB" id="9805416at2"/>
<accession>A0A1P8Q0J3</accession>
<dbReference type="PROSITE" id="PS00671">
    <property type="entry name" value="D_2_HYDROXYACID_DH_3"/>
    <property type="match status" value="1"/>
</dbReference>
<name>A0A1P8Q0J3_9LACO</name>
<dbReference type="GO" id="GO:0051287">
    <property type="term" value="F:NAD binding"/>
    <property type="evidence" value="ECO:0007669"/>
    <property type="project" value="InterPro"/>
</dbReference>
<dbReference type="InterPro" id="IPR029752">
    <property type="entry name" value="D-isomer_DH_CS1"/>
</dbReference>
<dbReference type="SUPFAM" id="SSF52283">
    <property type="entry name" value="Formate/glycerate dehydrogenase catalytic domain-like"/>
    <property type="match status" value="1"/>
</dbReference>
<dbReference type="PANTHER" id="PTHR43026:SF1">
    <property type="entry name" value="2-HYDROXYACID DEHYDROGENASE HOMOLOG 1-RELATED"/>
    <property type="match status" value="1"/>
</dbReference>
<keyword evidence="3" id="KW-0520">NAD</keyword>
<protein>
    <submittedName>
        <fullName evidence="7">Lactate dehydrogenase</fullName>
    </submittedName>
</protein>
<dbReference type="CDD" id="cd12186">
    <property type="entry name" value="LDH"/>
    <property type="match status" value="1"/>
</dbReference>
<sequence length="340" mass="37388">MKIYVFGVRGDEEAPLKKWASENPDVSIDYTTDILTSETADNAKGFDGVCSVQREPYSREALKKLHDFGISKLSVRNVGTDGFDYKDLNDFSFTLTNVPVYSPNAIAEHASFLVGRLLRRVPEFDKKFENGNFKWAPTIGTEISGKTVGVIGTGHIGSVFARIMQFGYGAKVIAYDIDPNPALENLGIYVDSLDELLEQADIISLHTPLEPQDYHMIDADAISKMKQGSYIINCARGGLVDSQALIDGLDSGKIAGAGLDVLDNENGIFQKDFGSIDAVPNEKFKNLAKRDNVIITPHTAFYTKKAVHNMVYEAMDTQKALLSGEITKNIVDTKEFAKTV</sequence>
<comment type="similarity">
    <text evidence="1 4">Belongs to the D-isomer specific 2-hydroxyacid dehydrogenase family.</text>
</comment>
<evidence type="ECO:0000313" key="7">
    <source>
        <dbReference type="EMBL" id="APX71388.1"/>
    </source>
</evidence>
<dbReference type="InterPro" id="IPR036291">
    <property type="entry name" value="NAD(P)-bd_dom_sf"/>
</dbReference>
<dbReference type="InterPro" id="IPR006139">
    <property type="entry name" value="D-isomer_2_OHA_DH_cat_dom"/>
</dbReference>
<dbReference type="PROSITE" id="PS00065">
    <property type="entry name" value="D_2_HYDROXYACID_DH_1"/>
    <property type="match status" value="1"/>
</dbReference>
<dbReference type="EMBL" id="CP019323">
    <property type="protein sequence ID" value="APX71388.1"/>
    <property type="molecule type" value="Genomic_DNA"/>
</dbReference>
<evidence type="ECO:0000259" key="5">
    <source>
        <dbReference type="Pfam" id="PF00389"/>
    </source>
</evidence>
<feature type="domain" description="D-isomer specific 2-hydroxyacid dehydrogenase NAD-binding" evidence="6">
    <location>
        <begin position="116"/>
        <end position="300"/>
    </location>
</feature>
<proteinExistence type="inferred from homology"/>
<dbReference type="KEGG" id="lalw:BTM29_01935"/>
<dbReference type="InterPro" id="IPR006140">
    <property type="entry name" value="D-isomer_DH_NAD-bd"/>
</dbReference>
<evidence type="ECO:0000256" key="3">
    <source>
        <dbReference type="ARBA" id="ARBA00023027"/>
    </source>
</evidence>
<evidence type="ECO:0000256" key="2">
    <source>
        <dbReference type="ARBA" id="ARBA00023002"/>
    </source>
</evidence>
<dbReference type="STRING" id="1847728.BTM29_01935"/>
<evidence type="ECO:0000313" key="8">
    <source>
        <dbReference type="Proteomes" id="UP000187499"/>
    </source>
</evidence>
<keyword evidence="2 4" id="KW-0560">Oxidoreductase</keyword>